<dbReference type="Proteomes" id="UP000537718">
    <property type="component" value="Unassembled WGS sequence"/>
</dbReference>
<dbReference type="AlphaFoldDB" id="A0A7W9DIC9"/>
<reference evidence="1 2" key="1">
    <citation type="submission" date="2020-08" db="EMBL/GenBank/DDBJ databases">
        <title>Genomic Encyclopedia of Type Strains, Phase IV (KMG-V): Genome sequencing to study the core and pangenomes of soil and plant-associated prokaryotes.</title>
        <authorList>
            <person name="Whitman W."/>
        </authorList>
    </citation>
    <scope>NUCLEOTIDE SEQUENCE [LARGE SCALE GENOMIC DNA]</scope>
    <source>
        <strain evidence="1 2">MP7CTX6</strain>
    </source>
</reference>
<accession>A0A7W9DIC9</accession>
<organism evidence="1 2">
    <name type="scientific">Pedobacter cryoconitis</name>
    <dbReference type="NCBI Taxonomy" id="188932"/>
    <lineage>
        <taxon>Bacteria</taxon>
        <taxon>Pseudomonadati</taxon>
        <taxon>Bacteroidota</taxon>
        <taxon>Sphingobacteriia</taxon>
        <taxon>Sphingobacteriales</taxon>
        <taxon>Sphingobacteriaceae</taxon>
        <taxon>Pedobacter</taxon>
    </lineage>
</organism>
<dbReference type="EMBL" id="JACHCF010000002">
    <property type="protein sequence ID" value="MBB5619584.1"/>
    <property type="molecule type" value="Genomic_DNA"/>
</dbReference>
<sequence length="37" mass="4345">MAVFQRLEIIAITKKNAVVEHTSSRKNYNVYFFKLKG</sequence>
<proteinExistence type="predicted"/>
<evidence type="ECO:0000313" key="1">
    <source>
        <dbReference type="EMBL" id="MBB5619584.1"/>
    </source>
</evidence>
<gene>
    <name evidence="1" type="ORF">HDE69_000622</name>
</gene>
<name>A0A7W9DIC9_9SPHI</name>
<evidence type="ECO:0000313" key="2">
    <source>
        <dbReference type="Proteomes" id="UP000537718"/>
    </source>
</evidence>
<comment type="caution">
    <text evidence="1">The sequence shown here is derived from an EMBL/GenBank/DDBJ whole genome shotgun (WGS) entry which is preliminary data.</text>
</comment>
<protein>
    <submittedName>
        <fullName evidence="1">Uncharacterized protein</fullName>
    </submittedName>
</protein>